<reference evidence="2 3" key="1">
    <citation type="submission" date="2019-06" db="EMBL/GenBank/DDBJ databases">
        <title>Streptomyces sporangiiformans sp. nov., a novel actinomycete isolated from soil in Mount Song.</title>
        <authorList>
            <person name="Han L."/>
        </authorList>
    </citation>
    <scope>NUCLEOTIDE SEQUENCE [LARGE SCALE GENOMIC DNA]</scope>
    <source>
        <strain evidence="2 3">NEAU-SSA 1</strain>
    </source>
</reference>
<dbReference type="AlphaFoldDB" id="A0A505D7T8"/>
<name>A0A505D7T8_9ACTN</name>
<dbReference type="OrthoDB" id="4331879at2"/>
<sequence>MLAVPLLAVVLAGCGIRSTEVPTEFGPAPSRVPCTLSGPDLGTQSSRGILVQVFLLCSSQLVRVDRTVRIAGGTADTDRVRAAQALLDELTENPSDIEKEAGYTTNVREGLTVTGPRPDDPEDALRLSTEPSALTSYTLAQVICTFSVSAAASDDGTVTLGGPGAEPVRRYECTADVRSRPGTETPPSTEVDRS</sequence>
<protein>
    <submittedName>
        <fullName evidence="2">Uncharacterized protein</fullName>
    </submittedName>
</protein>
<evidence type="ECO:0000313" key="3">
    <source>
        <dbReference type="Proteomes" id="UP000317378"/>
    </source>
</evidence>
<gene>
    <name evidence="2" type="ORF">FGD71_019955</name>
</gene>
<dbReference type="Proteomes" id="UP000317378">
    <property type="component" value="Unassembled WGS sequence"/>
</dbReference>
<accession>A0A505D7T8</accession>
<comment type="caution">
    <text evidence="2">The sequence shown here is derived from an EMBL/GenBank/DDBJ whole genome shotgun (WGS) entry which is preliminary data.</text>
</comment>
<proteinExistence type="predicted"/>
<feature type="region of interest" description="Disordered" evidence="1">
    <location>
        <begin position="154"/>
        <end position="194"/>
    </location>
</feature>
<feature type="compositionally biased region" description="Basic and acidic residues" evidence="1">
    <location>
        <begin position="167"/>
        <end position="181"/>
    </location>
</feature>
<evidence type="ECO:0000256" key="1">
    <source>
        <dbReference type="SAM" id="MobiDB-lite"/>
    </source>
</evidence>
<evidence type="ECO:0000313" key="2">
    <source>
        <dbReference type="EMBL" id="TPQ20583.1"/>
    </source>
</evidence>
<organism evidence="2 3">
    <name type="scientific">Streptomyces sporangiiformans</name>
    <dbReference type="NCBI Taxonomy" id="2315329"/>
    <lineage>
        <taxon>Bacteria</taxon>
        <taxon>Bacillati</taxon>
        <taxon>Actinomycetota</taxon>
        <taxon>Actinomycetes</taxon>
        <taxon>Kitasatosporales</taxon>
        <taxon>Streptomycetaceae</taxon>
        <taxon>Streptomyces</taxon>
    </lineage>
</organism>
<dbReference type="EMBL" id="VCHX02000135">
    <property type="protein sequence ID" value="TPQ20583.1"/>
    <property type="molecule type" value="Genomic_DNA"/>
</dbReference>
<keyword evidence="3" id="KW-1185">Reference proteome</keyword>